<protein>
    <submittedName>
        <fullName evidence="4">3-oxoacyl-ACP reductase FabG</fullName>
        <ecNumber evidence="4">1.1.1.100</ecNumber>
    </submittedName>
    <submittedName>
        <fullName evidence="3">3-oxoacyl-[acyl-carrier protein] reductase</fullName>
    </submittedName>
</protein>
<gene>
    <name evidence="4" type="primary">fabG</name>
    <name evidence="3" type="ORF">EV680_11167</name>
    <name evidence="4" type="ORF">LVJ78_00725</name>
</gene>
<dbReference type="SUPFAM" id="SSF51735">
    <property type="entry name" value="NAD(P)-binding Rossmann-fold domains"/>
    <property type="match status" value="1"/>
</dbReference>
<dbReference type="Pfam" id="PF13561">
    <property type="entry name" value="adh_short_C2"/>
    <property type="match status" value="1"/>
</dbReference>
<dbReference type="GO" id="GO:0004316">
    <property type="term" value="F:3-oxoacyl-[acyl-carrier-protein] reductase (NADPH) activity"/>
    <property type="evidence" value="ECO:0007669"/>
    <property type="project" value="UniProtKB-EC"/>
</dbReference>
<keyword evidence="5" id="KW-1185">Reference proteome</keyword>
<dbReference type="GO" id="GO:0006633">
    <property type="term" value="P:fatty acid biosynthetic process"/>
    <property type="evidence" value="ECO:0007669"/>
    <property type="project" value="TreeGrafter"/>
</dbReference>
<dbReference type="PANTHER" id="PTHR42760:SF133">
    <property type="entry name" value="3-OXOACYL-[ACYL-CARRIER-PROTEIN] REDUCTASE"/>
    <property type="match status" value="1"/>
</dbReference>
<sequence>MNLPLFSLQDQIAIVTGAAKGIGKGIAAVLRQAGATVVVADIDEAAGQATAQALGADFYPLDVTRQADCRRLIAQVVQQYGRVDILCANTGIFPQADLEHMTEADWDTMQNVNLKGMFFMVQAALLQMKPQGYGRIIITSSITGPITGFPGWAHYGASKAGQLGFMRSAALEYARHGITINAIQPGNILTEGLQAQGDTYLEQMKAAIPTHTLGRPEDIGYAAAFFAARENAYITGQALVVDGGQILPESPEALL</sequence>
<comment type="similarity">
    <text evidence="1">Belongs to the short-chain dehydrogenases/reductases (SDR) family.</text>
</comment>
<dbReference type="PANTHER" id="PTHR42760">
    <property type="entry name" value="SHORT-CHAIN DEHYDROGENASES/REDUCTASES FAMILY MEMBER"/>
    <property type="match status" value="1"/>
</dbReference>
<evidence type="ECO:0000313" key="6">
    <source>
        <dbReference type="Proteomes" id="UP000829756"/>
    </source>
</evidence>
<dbReference type="Proteomes" id="UP000829756">
    <property type="component" value="Chromosome"/>
</dbReference>
<name>A0AAE9GTC9_9NEIS</name>
<accession>A0AAE9GTC9</accession>
<dbReference type="EMBL" id="SLXE01000011">
    <property type="protein sequence ID" value="TCP06512.1"/>
    <property type="molecule type" value="Genomic_DNA"/>
</dbReference>
<dbReference type="KEGG" id="usu:LVJ78_00725"/>
<dbReference type="InterPro" id="IPR036291">
    <property type="entry name" value="NAD(P)-bd_dom_sf"/>
</dbReference>
<reference evidence="3 5" key="1">
    <citation type="submission" date="2019-03" db="EMBL/GenBank/DDBJ databases">
        <title>Genomic Encyclopedia of Type Strains, Phase IV (KMG-IV): sequencing the most valuable type-strain genomes for metagenomic binning, comparative biology and taxonomic classification.</title>
        <authorList>
            <person name="Goeker M."/>
        </authorList>
    </citation>
    <scope>NUCLEOTIDE SEQUENCE [LARGE SCALE GENOMIC DNA]</scope>
    <source>
        <strain evidence="3 5">DSM 17474</strain>
    </source>
</reference>
<evidence type="ECO:0000313" key="4">
    <source>
        <dbReference type="EMBL" id="UOO79595.1"/>
    </source>
</evidence>
<dbReference type="RefSeq" id="WP_243650341.1">
    <property type="nucleotide sequence ID" value="NZ_CP091507.1"/>
</dbReference>
<keyword evidence="2 4" id="KW-0560">Oxidoreductase</keyword>
<dbReference type="PRINTS" id="PR00081">
    <property type="entry name" value="GDHRDH"/>
</dbReference>
<evidence type="ECO:0000256" key="2">
    <source>
        <dbReference type="ARBA" id="ARBA00023002"/>
    </source>
</evidence>
<dbReference type="EMBL" id="CP091507">
    <property type="protein sequence ID" value="UOO79595.1"/>
    <property type="molecule type" value="Genomic_DNA"/>
</dbReference>
<dbReference type="AlphaFoldDB" id="A0AAE9GTC9"/>
<dbReference type="FunFam" id="3.40.50.720:FF:000084">
    <property type="entry name" value="Short-chain dehydrogenase reductase"/>
    <property type="match status" value="1"/>
</dbReference>
<dbReference type="InterPro" id="IPR002347">
    <property type="entry name" value="SDR_fam"/>
</dbReference>
<dbReference type="PRINTS" id="PR00080">
    <property type="entry name" value="SDRFAMILY"/>
</dbReference>
<evidence type="ECO:0000313" key="3">
    <source>
        <dbReference type="EMBL" id="TCP06512.1"/>
    </source>
</evidence>
<dbReference type="CDD" id="cd05233">
    <property type="entry name" value="SDR_c"/>
    <property type="match status" value="1"/>
</dbReference>
<organism evidence="4 6">
    <name type="scientific">Uruburuella suis</name>
    <dbReference type="NCBI Taxonomy" id="252130"/>
    <lineage>
        <taxon>Bacteria</taxon>
        <taxon>Pseudomonadati</taxon>
        <taxon>Pseudomonadota</taxon>
        <taxon>Betaproteobacteria</taxon>
        <taxon>Neisseriales</taxon>
        <taxon>Neisseriaceae</taxon>
        <taxon>Uruburuella</taxon>
    </lineage>
</organism>
<reference evidence="4" key="3">
    <citation type="journal article" date="2022" name="Res Sq">
        <title>Evolution of multicellular longitudinally dividing oral cavity symbionts (Neisseriaceae).</title>
        <authorList>
            <person name="Nyongesa S."/>
            <person name="Weber P."/>
            <person name="Bernet E."/>
            <person name="Pullido F."/>
            <person name="Nieckarz M."/>
            <person name="Delaby M."/>
            <person name="Nieves C."/>
            <person name="Viehboeck T."/>
            <person name="Krause N."/>
            <person name="Rivera-Millot A."/>
            <person name="Nakamura A."/>
            <person name="Vischer N."/>
            <person name="VanNieuwenhze M."/>
            <person name="Brun Y."/>
            <person name="Cava F."/>
            <person name="Bulgheresi S."/>
            <person name="Veyrier F."/>
        </authorList>
    </citation>
    <scope>NUCLEOTIDE SEQUENCE</scope>
    <source>
        <strain evidence="4">1258/02</strain>
    </source>
</reference>
<evidence type="ECO:0000313" key="5">
    <source>
        <dbReference type="Proteomes" id="UP000294721"/>
    </source>
</evidence>
<dbReference type="NCBIfam" id="NF004202">
    <property type="entry name" value="PRK05653.2-2"/>
    <property type="match status" value="1"/>
</dbReference>
<dbReference type="EC" id="1.1.1.100" evidence="4"/>
<proteinExistence type="inferred from homology"/>
<dbReference type="GO" id="GO:0048038">
    <property type="term" value="F:quinone binding"/>
    <property type="evidence" value="ECO:0007669"/>
    <property type="project" value="TreeGrafter"/>
</dbReference>
<reference evidence="4" key="2">
    <citation type="submission" date="2021-12" db="EMBL/GenBank/DDBJ databases">
        <authorList>
            <person name="Veyrier F.J."/>
        </authorList>
    </citation>
    <scope>NUCLEOTIDE SEQUENCE</scope>
    <source>
        <strain evidence="4">1258/02</strain>
    </source>
</reference>
<evidence type="ECO:0000256" key="1">
    <source>
        <dbReference type="ARBA" id="ARBA00006484"/>
    </source>
</evidence>
<dbReference type="Proteomes" id="UP000294721">
    <property type="component" value="Unassembled WGS sequence"/>
</dbReference>
<dbReference type="Gene3D" id="3.40.50.720">
    <property type="entry name" value="NAD(P)-binding Rossmann-like Domain"/>
    <property type="match status" value="1"/>
</dbReference>